<reference evidence="1 2" key="1">
    <citation type="submission" date="2023-01" db="EMBL/GenBank/DDBJ databases">
        <authorList>
            <person name="Whitehead M."/>
        </authorList>
    </citation>
    <scope>NUCLEOTIDE SEQUENCE [LARGE SCALE GENOMIC DNA]</scope>
</reference>
<dbReference type="EMBL" id="CARXXK010000004">
    <property type="protein sequence ID" value="CAI6364566.1"/>
    <property type="molecule type" value="Genomic_DNA"/>
</dbReference>
<sequence>MIKDIIRSLVEANKPVYTRIGFESTDDWASIFNPPDAEVFQTKKFDPLVNFLIKFKVNGLIINSADIYNIGVDAVAQKISDFVCEIKKKVDKLIVGLMFSGSFYESFTNITLFDFTITNKVLDLYIIDWSTLNSCDKDAVKTGISPVTSTNPNTITIEKVTCSVTNSNMEKSKIYGMVQIVPIIPLNLLSADATYGITTYSIYCSSTDKANSSQWCTNPSQLSYDQGVHAKKFYAGIVLDQLDTDDYESKCECGPFPVTNIVLDGWSGCPFKACPKLDQN</sequence>
<evidence type="ECO:0000313" key="2">
    <source>
        <dbReference type="Proteomes" id="UP001160148"/>
    </source>
</evidence>
<keyword evidence="2" id="KW-1185">Reference proteome</keyword>
<comment type="caution">
    <text evidence="1">The sequence shown here is derived from an EMBL/GenBank/DDBJ whole genome shotgun (WGS) entry which is preliminary data.</text>
</comment>
<accession>A0AAV0XA31</accession>
<name>A0AAV0XA31_9HEMI</name>
<gene>
    <name evidence="1" type="ORF">MEUPH1_LOCUS19374</name>
</gene>
<evidence type="ECO:0000313" key="1">
    <source>
        <dbReference type="EMBL" id="CAI6364566.1"/>
    </source>
</evidence>
<evidence type="ECO:0008006" key="3">
    <source>
        <dbReference type="Google" id="ProtNLM"/>
    </source>
</evidence>
<organism evidence="1 2">
    <name type="scientific">Macrosiphum euphorbiae</name>
    <name type="common">potato aphid</name>
    <dbReference type="NCBI Taxonomy" id="13131"/>
    <lineage>
        <taxon>Eukaryota</taxon>
        <taxon>Metazoa</taxon>
        <taxon>Ecdysozoa</taxon>
        <taxon>Arthropoda</taxon>
        <taxon>Hexapoda</taxon>
        <taxon>Insecta</taxon>
        <taxon>Pterygota</taxon>
        <taxon>Neoptera</taxon>
        <taxon>Paraneoptera</taxon>
        <taxon>Hemiptera</taxon>
        <taxon>Sternorrhyncha</taxon>
        <taxon>Aphidomorpha</taxon>
        <taxon>Aphidoidea</taxon>
        <taxon>Aphididae</taxon>
        <taxon>Macrosiphini</taxon>
        <taxon>Macrosiphum</taxon>
    </lineage>
</organism>
<dbReference type="AlphaFoldDB" id="A0AAV0XA31"/>
<proteinExistence type="predicted"/>
<dbReference type="Proteomes" id="UP001160148">
    <property type="component" value="Unassembled WGS sequence"/>
</dbReference>
<protein>
    <recommendedName>
        <fullName evidence="3">Chitinase</fullName>
    </recommendedName>
</protein>